<feature type="compositionally biased region" description="Basic residues" evidence="1">
    <location>
        <begin position="1"/>
        <end position="10"/>
    </location>
</feature>
<evidence type="ECO:0000313" key="2">
    <source>
        <dbReference type="EMBL" id="EAZ04178.1"/>
    </source>
</evidence>
<reference evidence="2 3" key="1">
    <citation type="journal article" date="2005" name="PLoS Biol.">
        <title>The genomes of Oryza sativa: a history of duplications.</title>
        <authorList>
            <person name="Yu J."/>
            <person name="Wang J."/>
            <person name="Lin W."/>
            <person name="Li S."/>
            <person name="Li H."/>
            <person name="Zhou J."/>
            <person name="Ni P."/>
            <person name="Dong W."/>
            <person name="Hu S."/>
            <person name="Zeng C."/>
            <person name="Zhang J."/>
            <person name="Zhang Y."/>
            <person name="Li R."/>
            <person name="Xu Z."/>
            <person name="Li S."/>
            <person name="Li X."/>
            <person name="Zheng H."/>
            <person name="Cong L."/>
            <person name="Lin L."/>
            <person name="Yin J."/>
            <person name="Geng J."/>
            <person name="Li G."/>
            <person name="Shi J."/>
            <person name="Liu J."/>
            <person name="Lv H."/>
            <person name="Li J."/>
            <person name="Wang J."/>
            <person name="Deng Y."/>
            <person name="Ran L."/>
            <person name="Shi X."/>
            <person name="Wang X."/>
            <person name="Wu Q."/>
            <person name="Li C."/>
            <person name="Ren X."/>
            <person name="Wang J."/>
            <person name="Wang X."/>
            <person name="Li D."/>
            <person name="Liu D."/>
            <person name="Zhang X."/>
            <person name="Ji Z."/>
            <person name="Zhao W."/>
            <person name="Sun Y."/>
            <person name="Zhang Z."/>
            <person name="Bao J."/>
            <person name="Han Y."/>
            <person name="Dong L."/>
            <person name="Ji J."/>
            <person name="Chen P."/>
            <person name="Wu S."/>
            <person name="Liu J."/>
            <person name="Xiao Y."/>
            <person name="Bu D."/>
            <person name="Tan J."/>
            <person name="Yang L."/>
            <person name="Ye C."/>
            <person name="Zhang J."/>
            <person name="Xu J."/>
            <person name="Zhou Y."/>
            <person name="Yu Y."/>
            <person name="Zhang B."/>
            <person name="Zhuang S."/>
            <person name="Wei H."/>
            <person name="Liu B."/>
            <person name="Lei M."/>
            <person name="Yu H."/>
            <person name="Li Y."/>
            <person name="Xu H."/>
            <person name="Wei S."/>
            <person name="He X."/>
            <person name="Fang L."/>
            <person name="Zhang Z."/>
            <person name="Zhang Y."/>
            <person name="Huang X."/>
            <person name="Su Z."/>
            <person name="Tong W."/>
            <person name="Li J."/>
            <person name="Tong Z."/>
            <person name="Li S."/>
            <person name="Ye J."/>
            <person name="Wang L."/>
            <person name="Fang L."/>
            <person name="Lei T."/>
            <person name="Chen C."/>
            <person name="Chen H."/>
            <person name="Xu Z."/>
            <person name="Li H."/>
            <person name="Huang H."/>
            <person name="Zhang F."/>
            <person name="Xu H."/>
            <person name="Li N."/>
            <person name="Zhao C."/>
            <person name="Li S."/>
            <person name="Dong L."/>
            <person name="Huang Y."/>
            <person name="Li L."/>
            <person name="Xi Y."/>
            <person name="Qi Q."/>
            <person name="Li W."/>
            <person name="Zhang B."/>
            <person name="Hu W."/>
            <person name="Zhang Y."/>
            <person name="Tian X."/>
            <person name="Jiao Y."/>
            <person name="Liang X."/>
            <person name="Jin J."/>
            <person name="Gao L."/>
            <person name="Zheng W."/>
            <person name="Hao B."/>
            <person name="Liu S."/>
            <person name="Wang W."/>
            <person name="Yuan L."/>
            <person name="Cao M."/>
            <person name="McDermott J."/>
            <person name="Samudrala R."/>
            <person name="Wang J."/>
            <person name="Wong G.K."/>
            <person name="Yang H."/>
        </authorList>
    </citation>
    <scope>NUCLEOTIDE SEQUENCE [LARGE SCALE GENOMIC DNA]</scope>
    <source>
        <strain evidence="3">cv. 93-11</strain>
    </source>
</reference>
<dbReference type="Gramene" id="BGIOSGA024175-TA">
    <property type="protein sequence ID" value="BGIOSGA024175-PA"/>
    <property type="gene ID" value="BGIOSGA024175"/>
</dbReference>
<sequence length="135" mass="14836">MGLTRQRQRQKNGQERGGASTIQPPMGTAIRLPIGTRPQRPGRDGGEGLARSTEARPPSTPMGAGLTRQWRTDPKREGTTAIEVEVVVPASLGQPWSLTSRRSNRPYRVLLFLLLPHLLAAALRLRGCEACYERA</sequence>
<evidence type="ECO:0000313" key="3">
    <source>
        <dbReference type="Proteomes" id="UP000007015"/>
    </source>
</evidence>
<gene>
    <name evidence="2" type="ORF">OsI_26320</name>
</gene>
<evidence type="ECO:0000256" key="1">
    <source>
        <dbReference type="SAM" id="MobiDB-lite"/>
    </source>
</evidence>
<organism evidence="2 3">
    <name type="scientific">Oryza sativa subsp. indica</name>
    <name type="common">Rice</name>
    <dbReference type="NCBI Taxonomy" id="39946"/>
    <lineage>
        <taxon>Eukaryota</taxon>
        <taxon>Viridiplantae</taxon>
        <taxon>Streptophyta</taxon>
        <taxon>Embryophyta</taxon>
        <taxon>Tracheophyta</taxon>
        <taxon>Spermatophyta</taxon>
        <taxon>Magnoliopsida</taxon>
        <taxon>Liliopsida</taxon>
        <taxon>Poales</taxon>
        <taxon>Poaceae</taxon>
        <taxon>BOP clade</taxon>
        <taxon>Oryzoideae</taxon>
        <taxon>Oryzeae</taxon>
        <taxon>Oryzinae</taxon>
        <taxon>Oryza</taxon>
        <taxon>Oryza sativa</taxon>
    </lineage>
</organism>
<dbReference type="EMBL" id="CM000132">
    <property type="protein sequence ID" value="EAZ04178.1"/>
    <property type="molecule type" value="Genomic_DNA"/>
</dbReference>
<dbReference type="Proteomes" id="UP000007015">
    <property type="component" value="Chromosome 7"/>
</dbReference>
<name>A2YM67_ORYSI</name>
<proteinExistence type="predicted"/>
<protein>
    <submittedName>
        <fullName evidence="2">Uncharacterized protein</fullName>
    </submittedName>
</protein>
<dbReference type="HOGENOM" id="CLU_1889219_0_0_1"/>
<accession>A2YM67</accession>
<dbReference type="AlphaFoldDB" id="A2YM67"/>
<feature type="region of interest" description="Disordered" evidence="1">
    <location>
        <begin position="1"/>
        <end position="74"/>
    </location>
</feature>
<keyword evidence="3" id="KW-1185">Reference proteome</keyword>